<evidence type="ECO:0000256" key="1">
    <source>
        <dbReference type="ARBA" id="ARBA00022468"/>
    </source>
</evidence>
<evidence type="ECO:0000256" key="3">
    <source>
        <dbReference type="PROSITE-ProRule" id="PRU01077"/>
    </source>
</evidence>
<keyword evidence="2 3" id="KW-0175">Coiled coil</keyword>
<evidence type="ECO:0000256" key="4">
    <source>
        <dbReference type="SAM" id="MobiDB-lite"/>
    </source>
</evidence>
<feature type="region of interest" description="Disordered" evidence="4">
    <location>
        <begin position="338"/>
        <end position="367"/>
    </location>
</feature>
<dbReference type="GO" id="GO:0005096">
    <property type="term" value="F:GTPase activator activity"/>
    <property type="evidence" value="ECO:0007669"/>
    <property type="project" value="UniProtKB-KW"/>
</dbReference>
<organism evidence="6 7">
    <name type="scientific">Canis lupus familiaris</name>
    <name type="common">Dog</name>
    <name type="synonym">Canis familiaris</name>
    <dbReference type="NCBI Taxonomy" id="9615"/>
    <lineage>
        <taxon>Eukaryota</taxon>
        <taxon>Metazoa</taxon>
        <taxon>Chordata</taxon>
        <taxon>Craniata</taxon>
        <taxon>Vertebrata</taxon>
        <taxon>Euteleostomi</taxon>
        <taxon>Mammalia</taxon>
        <taxon>Eutheria</taxon>
        <taxon>Laurasiatheria</taxon>
        <taxon>Carnivora</taxon>
        <taxon>Caniformia</taxon>
        <taxon>Canidae</taxon>
        <taxon>Canis</taxon>
    </lineage>
</organism>
<sequence length="457" mass="50926">AWSQGVVALEALAPQHLPRLWALWARGAAPASGPQGRGRPAEVKPGGGASAEQGRVRWRGVASAGRGYAEPGRRRRRQRQRPRQEIGAGPRRREIPSQPRSPPSDPRAGRWTQQSRGVATADGEGDAAGSPLGSSIVQGVGTADLGSLEWGLWQKCGKGYPWLRRAGRGTVTSSGAWTTLRSHWGTWEELDLRLIRTKGGVDAALDYAKTWSRYAKELLAWTEKRASLELEFAKSIMKIAEAGKVSIHQQSHMPLQYIYTLFLEHDLSLGALAMETVAQQKRDYYQPLAAKRTEIEKWRKEFKEQWLKEQKRMNEAVQALRRAQLQYVQRSEDLWVRSQASPEDPAPQASPGPSKQQERRRRSREEAQAKVQEAVALYQASVREANARQQDLEAAKQRIVSHVRKLVLQGDEVLRRVRPLPTAASHSPLAPVVRLPLTHPQGLGLLLPRQPVSALSP</sequence>
<evidence type="ECO:0000256" key="2">
    <source>
        <dbReference type="ARBA" id="ARBA00023054"/>
    </source>
</evidence>
<dbReference type="InterPro" id="IPR031160">
    <property type="entry name" value="F_BAR_dom"/>
</dbReference>
<dbReference type="InterPro" id="IPR051025">
    <property type="entry name" value="RhoGAP"/>
</dbReference>
<dbReference type="SUPFAM" id="SSF103657">
    <property type="entry name" value="BAR/IMD domain-like"/>
    <property type="match status" value="1"/>
</dbReference>
<accession>A0A8C0N4Y2</accession>
<dbReference type="AlphaFoldDB" id="A0A8C0N4Y2"/>
<dbReference type="PROSITE" id="PS51741">
    <property type="entry name" value="F_BAR"/>
    <property type="match status" value="1"/>
</dbReference>
<keyword evidence="1" id="KW-0343">GTPase activation</keyword>
<dbReference type="Pfam" id="PF22699">
    <property type="entry name" value="GMIP-like_FCH"/>
    <property type="match status" value="1"/>
</dbReference>
<evidence type="ECO:0000259" key="5">
    <source>
        <dbReference type="PROSITE" id="PS51741"/>
    </source>
</evidence>
<feature type="domain" description="F-BAR" evidence="5">
    <location>
        <begin position="188"/>
        <end position="454"/>
    </location>
</feature>
<dbReference type="InterPro" id="IPR027267">
    <property type="entry name" value="AH/BAR_dom_sf"/>
</dbReference>
<name>A0A8C0N4Y2_CANLF</name>
<dbReference type="InterPro" id="IPR054713">
    <property type="entry name" value="GMIP/FCHO2-like_FCH"/>
</dbReference>
<dbReference type="Proteomes" id="UP000694429">
    <property type="component" value="Unassembled WGS sequence"/>
</dbReference>
<feature type="region of interest" description="Disordered" evidence="4">
    <location>
        <begin position="29"/>
        <end position="133"/>
    </location>
</feature>
<dbReference type="Gene3D" id="1.20.1270.60">
    <property type="entry name" value="Arfaptin homology (AH) domain/BAR domain"/>
    <property type="match status" value="1"/>
</dbReference>
<dbReference type="PANTHER" id="PTHR15228:SF16">
    <property type="entry name" value="GEM-INTERACTING PROTEIN"/>
    <property type="match status" value="1"/>
</dbReference>
<evidence type="ECO:0000313" key="7">
    <source>
        <dbReference type="Proteomes" id="UP000694429"/>
    </source>
</evidence>
<proteinExistence type="predicted"/>
<dbReference type="Ensembl" id="ENSCAFT00030021264.1">
    <property type="protein sequence ID" value="ENSCAFP00030018534.1"/>
    <property type="gene ID" value="ENSCAFG00030011514.1"/>
</dbReference>
<reference evidence="6" key="1">
    <citation type="submission" date="2025-08" db="UniProtKB">
        <authorList>
            <consortium name="Ensembl"/>
        </authorList>
    </citation>
    <scope>IDENTIFICATION</scope>
</reference>
<dbReference type="PANTHER" id="PTHR15228">
    <property type="entry name" value="SPERMATHECAL PHYSIOLOGY VARIANT"/>
    <property type="match status" value="1"/>
</dbReference>
<evidence type="ECO:0000313" key="6">
    <source>
        <dbReference type="Ensembl" id="ENSCAFP00030018534.1"/>
    </source>
</evidence>
<protein>
    <recommendedName>
        <fullName evidence="5">F-BAR domain-containing protein</fullName>
    </recommendedName>
</protein>
<dbReference type="GO" id="GO:0051056">
    <property type="term" value="P:regulation of small GTPase mediated signal transduction"/>
    <property type="evidence" value="ECO:0007669"/>
    <property type="project" value="UniProtKB-ARBA"/>
</dbReference>